<dbReference type="PROSITE" id="PS00189">
    <property type="entry name" value="LIPOYL"/>
    <property type="match status" value="1"/>
</dbReference>
<evidence type="ECO:0000256" key="6">
    <source>
        <dbReference type="ARBA" id="ARBA00022532"/>
    </source>
</evidence>
<dbReference type="SUPFAM" id="SSF52777">
    <property type="entry name" value="CoA-dependent acyltransferases"/>
    <property type="match status" value="1"/>
</dbReference>
<comment type="caution">
    <text evidence="15">The sequence shown here is derived from an EMBL/GenBank/DDBJ whole genome shotgun (WGS) entry which is preliminary data.</text>
</comment>
<keyword evidence="9 11" id="KW-0012">Acyltransferase</keyword>
<keyword evidence="16" id="KW-1185">Reference proteome</keyword>
<evidence type="ECO:0000256" key="9">
    <source>
        <dbReference type="ARBA" id="ARBA00023315"/>
    </source>
</evidence>
<comment type="catalytic activity">
    <reaction evidence="10 11">
        <text>N(6)-[(R)-dihydrolipoyl]-L-lysyl-[protein] + succinyl-CoA = N(6)-[(R)-S(8)-succinyldihydrolipoyl]-L-lysyl-[protein] + CoA</text>
        <dbReference type="Rhea" id="RHEA:15213"/>
        <dbReference type="Rhea" id="RHEA-COMP:10475"/>
        <dbReference type="Rhea" id="RHEA-COMP:20092"/>
        <dbReference type="ChEBI" id="CHEBI:57287"/>
        <dbReference type="ChEBI" id="CHEBI:57292"/>
        <dbReference type="ChEBI" id="CHEBI:83100"/>
        <dbReference type="ChEBI" id="CHEBI:83120"/>
        <dbReference type="EC" id="2.3.1.61"/>
    </reaction>
</comment>
<dbReference type="InterPro" id="IPR000089">
    <property type="entry name" value="Biotin_lipoyl"/>
</dbReference>
<evidence type="ECO:0000256" key="3">
    <source>
        <dbReference type="ARBA" id="ARBA00007317"/>
    </source>
</evidence>
<dbReference type="Pfam" id="PF00364">
    <property type="entry name" value="Biotin_lipoyl"/>
    <property type="match status" value="1"/>
</dbReference>
<dbReference type="InterPro" id="IPR011053">
    <property type="entry name" value="Single_hybrid_motif"/>
</dbReference>
<organism evidence="15 16">
    <name type="scientific">Bradyrhizobium lupini HPC(L)</name>
    <dbReference type="NCBI Taxonomy" id="1229491"/>
    <lineage>
        <taxon>Bacteria</taxon>
        <taxon>Pseudomonadati</taxon>
        <taxon>Pseudomonadota</taxon>
        <taxon>Alphaproteobacteria</taxon>
        <taxon>Hyphomicrobiales</taxon>
        <taxon>Nitrobacteraceae</taxon>
        <taxon>Bradyrhizobium</taxon>
    </lineage>
</organism>
<dbReference type="Gene3D" id="2.40.50.100">
    <property type="match status" value="1"/>
</dbReference>
<evidence type="ECO:0000256" key="2">
    <source>
        <dbReference type="ARBA" id="ARBA00005145"/>
    </source>
</evidence>
<evidence type="ECO:0000259" key="13">
    <source>
        <dbReference type="PROSITE" id="PS50968"/>
    </source>
</evidence>
<dbReference type="Gene3D" id="3.30.559.10">
    <property type="entry name" value="Chloramphenicol acetyltransferase-like domain"/>
    <property type="match status" value="1"/>
</dbReference>
<dbReference type="Proteomes" id="UP000017668">
    <property type="component" value="Unassembled WGS sequence"/>
</dbReference>
<dbReference type="RefSeq" id="WP_006698230.1">
    <property type="nucleotide sequence ID" value="NZ_AMQQ01000014.1"/>
</dbReference>
<dbReference type="EMBL" id="AMQQ01000014">
    <property type="protein sequence ID" value="EKJ96018.1"/>
    <property type="molecule type" value="Genomic_DNA"/>
</dbReference>
<evidence type="ECO:0000313" key="16">
    <source>
        <dbReference type="Proteomes" id="UP000017668"/>
    </source>
</evidence>
<protein>
    <recommendedName>
        <fullName evidence="5 11">Dihydrolipoyllysine-residue succinyltransferase component of 2-oxoglutarate dehydrogenase complex</fullName>
        <ecNumber evidence="4 11">2.3.1.61</ecNumber>
    </recommendedName>
    <alternativeName>
        <fullName evidence="11">2-oxoglutarate dehydrogenase complex component E2</fullName>
    </alternativeName>
</protein>
<feature type="region of interest" description="Disordered" evidence="12">
    <location>
        <begin position="158"/>
        <end position="177"/>
    </location>
</feature>
<dbReference type="PANTHER" id="PTHR43416">
    <property type="entry name" value="DIHYDROLIPOYLLYSINE-RESIDUE SUCCINYLTRANSFERASE COMPONENT OF 2-OXOGLUTARATE DEHYDROGENASE COMPLEX, MITOCHONDRIAL-RELATED"/>
    <property type="match status" value="1"/>
</dbReference>
<dbReference type="CDD" id="cd06849">
    <property type="entry name" value="lipoyl_domain"/>
    <property type="match status" value="1"/>
</dbReference>
<dbReference type="InterPro" id="IPR003016">
    <property type="entry name" value="2-oxoA_DH_lipoyl-BS"/>
</dbReference>
<evidence type="ECO:0000256" key="8">
    <source>
        <dbReference type="ARBA" id="ARBA00022823"/>
    </source>
</evidence>
<dbReference type="Pfam" id="PF00198">
    <property type="entry name" value="2-oxoacid_dh"/>
    <property type="match status" value="1"/>
</dbReference>
<dbReference type="InterPro" id="IPR023213">
    <property type="entry name" value="CAT-like_dom_sf"/>
</dbReference>
<dbReference type="SUPFAM" id="SSF47005">
    <property type="entry name" value="Peripheral subunit-binding domain of 2-oxo acid dehydrogenase complex"/>
    <property type="match status" value="1"/>
</dbReference>
<dbReference type="InterPro" id="IPR006255">
    <property type="entry name" value="SucB"/>
</dbReference>
<dbReference type="SUPFAM" id="SSF51230">
    <property type="entry name" value="Single hybrid motif"/>
    <property type="match status" value="1"/>
</dbReference>
<feature type="domain" description="Peripheral subunit-binding (PSBD)" evidence="14">
    <location>
        <begin position="114"/>
        <end position="151"/>
    </location>
</feature>
<dbReference type="GO" id="GO:0004149">
    <property type="term" value="F:dihydrolipoyllysine-residue succinyltransferase activity"/>
    <property type="evidence" value="ECO:0007669"/>
    <property type="project" value="UniProtKB-EC"/>
</dbReference>
<name>A0ABP2RSN9_RHILU</name>
<dbReference type="NCBIfam" id="TIGR01347">
    <property type="entry name" value="sucB"/>
    <property type="match status" value="1"/>
</dbReference>
<evidence type="ECO:0000259" key="14">
    <source>
        <dbReference type="PROSITE" id="PS51826"/>
    </source>
</evidence>
<evidence type="ECO:0000256" key="5">
    <source>
        <dbReference type="ARBA" id="ARBA00019511"/>
    </source>
</evidence>
<evidence type="ECO:0000256" key="11">
    <source>
        <dbReference type="RuleBase" id="RU361138"/>
    </source>
</evidence>
<dbReference type="InterPro" id="IPR050537">
    <property type="entry name" value="2-oxoacid_dehydrogenase"/>
</dbReference>
<comment type="similarity">
    <text evidence="3 11">Belongs to the 2-oxoacid dehydrogenase family.</text>
</comment>
<sequence length="407" mass="42465">MATEIRVPTLGESVSEATVGTWFKKVGDTVKADEPLVELETDKVTVEVPAPASGVLTEIVAQNGETVGLDALLGQIAEGAAGAATSAPAAEPAKPAAAAAAAPAPAASAASAMPPAPAAGKLLAENNLSADQVDGSGKRGQVLKGDVLAAVAKGVSAPAAPAPAAPRPVSAEQDQVREERVKMTRLRQTIAKRLKDAQNTAAMLTTYNEVDMSAVMDLRNRYKDVFEKKHGVKLGFMGFFTKAVTHALKELPAVNAEIDGTDIIYKNYCHVGMAVGTDKGLVVPVIRDADQLSIAGVEKELGRLAKAARDGSLGMADMQGGTFTITNGGVYGSLMSSPILNAPQSGILGMHKIQERPVAIGGQVVIRPMMYLALSYDHRIVDGKEAVTFLVRVKESLEDPERLVLDL</sequence>
<keyword evidence="7 11" id="KW-0808">Transferase</keyword>
<dbReference type="PROSITE" id="PS51826">
    <property type="entry name" value="PSBD"/>
    <property type="match status" value="1"/>
</dbReference>
<feature type="domain" description="Lipoyl-binding" evidence="13">
    <location>
        <begin position="2"/>
        <end position="77"/>
    </location>
</feature>
<dbReference type="InterPro" id="IPR001078">
    <property type="entry name" value="2-oxoacid_DH_actylTfrase"/>
</dbReference>
<reference evidence="15 16" key="1">
    <citation type="journal article" date="2013" name="Genome Announc.">
        <title>Genome Sequence of Rhizobium lupini HPC(L) Isolated from Saline Desert Soil, Kutch (Gujarat).</title>
        <authorList>
            <person name="Agarwal L."/>
            <person name="Purohit H.J."/>
        </authorList>
    </citation>
    <scope>NUCLEOTIDE SEQUENCE [LARGE SCALE GENOMIC DNA]</scope>
    <source>
        <strain evidence="16">HPC(L)</strain>
    </source>
</reference>
<dbReference type="PROSITE" id="PS50968">
    <property type="entry name" value="BIOTINYL_LIPOYL"/>
    <property type="match status" value="1"/>
</dbReference>
<dbReference type="InterPro" id="IPR036625">
    <property type="entry name" value="E3-bd_dom_sf"/>
</dbReference>
<evidence type="ECO:0000256" key="1">
    <source>
        <dbReference type="ARBA" id="ARBA00004052"/>
    </source>
</evidence>
<evidence type="ECO:0000256" key="4">
    <source>
        <dbReference type="ARBA" id="ARBA00012945"/>
    </source>
</evidence>
<dbReference type="EC" id="2.3.1.61" evidence="4 11"/>
<keyword evidence="8 11" id="KW-0450">Lipoyl</keyword>
<evidence type="ECO:0000256" key="7">
    <source>
        <dbReference type="ARBA" id="ARBA00022679"/>
    </source>
</evidence>
<gene>
    <name evidence="15" type="ORF">C241_08816</name>
</gene>
<comment type="cofactor">
    <cofactor evidence="11">
        <name>(R)-lipoate</name>
        <dbReference type="ChEBI" id="CHEBI:83088"/>
    </cofactor>
    <text evidence="11">Binds 1 lipoyl cofactor covalently.</text>
</comment>
<dbReference type="InterPro" id="IPR004167">
    <property type="entry name" value="PSBD"/>
</dbReference>
<keyword evidence="6 11" id="KW-0816">Tricarboxylic acid cycle</keyword>
<dbReference type="NCBIfam" id="NF004309">
    <property type="entry name" value="PRK05704.1"/>
    <property type="match status" value="1"/>
</dbReference>
<evidence type="ECO:0000256" key="12">
    <source>
        <dbReference type="SAM" id="MobiDB-lite"/>
    </source>
</evidence>
<comment type="function">
    <text evidence="1 11">E2 component of the 2-oxoglutarate dehydrogenase (OGDH) complex which catalyzes the second step in the conversion of 2-oxoglutarate to succinyl-CoA and CO(2).</text>
</comment>
<comment type="pathway">
    <text evidence="2 11">Amino-acid degradation; L-lysine degradation via saccharopine pathway; glutaryl-CoA from L-lysine: step 6/6.</text>
</comment>
<dbReference type="PANTHER" id="PTHR43416:SF5">
    <property type="entry name" value="DIHYDROLIPOYLLYSINE-RESIDUE SUCCINYLTRANSFERASE COMPONENT OF 2-OXOGLUTARATE DEHYDROGENASE COMPLEX, MITOCHONDRIAL"/>
    <property type="match status" value="1"/>
</dbReference>
<accession>A0ABP2RSN9</accession>
<proteinExistence type="inferred from homology"/>
<evidence type="ECO:0000313" key="15">
    <source>
        <dbReference type="EMBL" id="EKJ96018.1"/>
    </source>
</evidence>
<dbReference type="Gene3D" id="4.10.320.10">
    <property type="entry name" value="E3-binding domain"/>
    <property type="match status" value="1"/>
</dbReference>
<evidence type="ECO:0000256" key="10">
    <source>
        <dbReference type="ARBA" id="ARBA00052761"/>
    </source>
</evidence>
<dbReference type="Pfam" id="PF02817">
    <property type="entry name" value="E3_binding"/>
    <property type="match status" value="1"/>
</dbReference>